<dbReference type="GO" id="GO:0016020">
    <property type="term" value="C:membrane"/>
    <property type="evidence" value="ECO:0007669"/>
    <property type="project" value="UniProtKB-SubCell"/>
</dbReference>
<comment type="pathway">
    <text evidence="3">Secondary metabolite biosynthesis.</text>
</comment>
<evidence type="ECO:0000256" key="13">
    <source>
        <dbReference type="SAM" id="SignalP"/>
    </source>
</evidence>
<feature type="chain" id="PRO_5013837046" evidence="13">
    <location>
        <begin position="17"/>
        <end position="99"/>
    </location>
</feature>
<dbReference type="PANTHER" id="PTHR46300">
    <property type="entry name" value="P450, PUTATIVE (EUROFUNG)-RELATED-RELATED"/>
    <property type="match status" value="1"/>
</dbReference>
<dbReference type="AlphaFoldDB" id="A0A2H3JQD4"/>
<evidence type="ECO:0000313" key="15">
    <source>
        <dbReference type="Proteomes" id="UP000218811"/>
    </source>
</evidence>
<evidence type="ECO:0000256" key="8">
    <source>
        <dbReference type="ARBA" id="ARBA00022989"/>
    </source>
</evidence>
<dbReference type="InterPro" id="IPR050364">
    <property type="entry name" value="Cytochrome_P450_fung"/>
</dbReference>
<keyword evidence="13" id="KW-0732">Signal</keyword>
<evidence type="ECO:0000313" key="14">
    <source>
        <dbReference type="EMBL" id="PCH44131.1"/>
    </source>
</evidence>
<dbReference type="STRING" id="742152.A0A2H3JQD4"/>
<accession>A0A2H3JQD4</accession>
<evidence type="ECO:0000256" key="3">
    <source>
        <dbReference type="ARBA" id="ARBA00005179"/>
    </source>
</evidence>
<proteinExistence type="inferred from homology"/>
<keyword evidence="8" id="KW-1133">Transmembrane helix</keyword>
<dbReference type="InterPro" id="IPR036396">
    <property type="entry name" value="Cyt_P450_sf"/>
</dbReference>
<evidence type="ECO:0000256" key="12">
    <source>
        <dbReference type="ARBA" id="ARBA00023136"/>
    </source>
</evidence>
<dbReference type="EMBL" id="KB468157">
    <property type="protein sequence ID" value="PCH44131.1"/>
    <property type="molecule type" value="Genomic_DNA"/>
</dbReference>
<feature type="signal peptide" evidence="13">
    <location>
        <begin position="1"/>
        <end position="16"/>
    </location>
</feature>
<dbReference type="PANTHER" id="PTHR46300:SF2">
    <property type="entry name" value="CYTOCHROME P450 MONOOXYGENASE ALNH-RELATED"/>
    <property type="match status" value="1"/>
</dbReference>
<keyword evidence="5" id="KW-0349">Heme</keyword>
<evidence type="ECO:0000256" key="6">
    <source>
        <dbReference type="ARBA" id="ARBA00022692"/>
    </source>
</evidence>
<keyword evidence="11" id="KW-0503">Monooxygenase</keyword>
<evidence type="ECO:0000256" key="1">
    <source>
        <dbReference type="ARBA" id="ARBA00001971"/>
    </source>
</evidence>
<dbReference type="PRINTS" id="PR00463">
    <property type="entry name" value="EP450I"/>
</dbReference>
<comment type="similarity">
    <text evidence="4">Belongs to the cytochrome P450 family.</text>
</comment>
<feature type="non-terminal residue" evidence="14">
    <location>
        <position position="1"/>
    </location>
</feature>
<sequence>ILTFVLAMVVKPEVQAKVQAEEDSVGRPDLHSSISDKLSLPYGRSLITETSRWIPAVPLGLPDCLCQGDVYKGAYMQKGSIVMSSVWYTDSSSVRYIGW</sequence>
<dbReference type="InterPro" id="IPR002401">
    <property type="entry name" value="Cyt_P450_E_grp-I"/>
</dbReference>
<evidence type="ECO:0000256" key="5">
    <source>
        <dbReference type="ARBA" id="ARBA00022617"/>
    </source>
</evidence>
<keyword evidence="7" id="KW-0479">Metal-binding</keyword>
<dbReference type="OrthoDB" id="2789670at2759"/>
<keyword evidence="12" id="KW-0472">Membrane</keyword>
<keyword evidence="9" id="KW-0560">Oxidoreductase</keyword>
<evidence type="ECO:0000256" key="2">
    <source>
        <dbReference type="ARBA" id="ARBA00004370"/>
    </source>
</evidence>
<dbReference type="GO" id="GO:0004497">
    <property type="term" value="F:monooxygenase activity"/>
    <property type="evidence" value="ECO:0007669"/>
    <property type="project" value="UniProtKB-KW"/>
</dbReference>
<reference evidence="14 15" key="1">
    <citation type="journal article" date="2012" name="Science">
        <title>The Paleozoic origin of enzymatic lignin decomposition reconstructed from 31 fungal genomes.</title>
        <authorList>
            <person name="Floudas D."/>
            <person name="Binder M."/>
            <person name="Riley R."/>
            <person name="Barry K."/>
            <person name="Blanchette R.A."/>
            <person name="Henrissat B."/>
            <person name="Martinez A.T."/>
            <person name="Otillar R."/>
            <person name="Spatafora J.W."/>
            <person name="Yadav J.S."/>
            <person name="Aerts A."/>
            <person name="Benoit I."/>
            <person name="Boyd A."/>
            <person name="Carlson A."/>
            <person name="Copeland A."/>
            <person name="Coutinho P.M."/>
            <person name="de Vries R.P."/>
            <person name="Ferreira P."/>
            <person name="Findley K."/>
            <person name="Foster B."/>
            <person name="Gaskell J."/>
            <person name="Glotzer D."/>
            <person name="Gorecki P."/>
            <person name="Heitman J."/>
            <person name="Hesse C."/>
            <person name="Hori C."/>
            <person name="Igarashi K."/>
            <person name="Jurgens J.A."/>
            <person name="Kallen N."/>
            <person name="Kersten P."/>
            <person name="Kohler A."/>
            <person name="Kuees U."/>
            <person name="Kumar T.K.A."/>
            <person name="Kuo A."/>
            <person name="LaButti K."/>
            <person name="Larrondo L.F."/>
            <person name="Lindquist E."/>
            <person name="Ling A."/>
            <person name="Lombard V."/>
            <person name="Lucas S."/>
            <person name="Lundell T."/>
            <person name="Martin R."/>
            <person name="McLaughlin D.J."/>
            <person name="Morgenstern I."/>
            <person name="Morin E."/>
            <person name="Murat C."/>
            <person name="Nagy L.G."/>
            <person name="Nolan M."/>
            <person name="Ohm R.A."/>
            <person name="Patyshakuliyeva A."/>
            <person name="Rokas A."/>
            <person name="Ruiz-Duenas F.J."/>
            <person name="Sabat G."/>
            <person name="Salamov A."/>
            <person name="Samejima M."/>
            <person name="Schmutz J."/>
            <person name="Slot J.C."/>
            <person name="St John F."/>
            <person name="Stenlid J."/>
            <person name="Sun H."/>
            <person name="Sun S."/>
            <person name="Syed K."/>
            <person name="Tsang A."/>
            <person name="Wiebenga A."/>
            <person name="Young D."/>
            <person name="Pisabarro A."/>
            <person name="Eastwood D.C."/>
            <person name="Martin F."/>
            <person name="Cullen D."/>
            <person name="Grigoriev I.V."/>
            <person name="Hibbett D.S."/>
        </authorList>
    </citation>
    <scope>NUCLEOTIDE SEQUENCE [LARGE SCALE GENOMIC DNA]</scope>
    <source>
        <strain evidence="14 15">MD-104</strain>
    </source>
</reference>
<keyword evidence="15" id="KW-1185">Reference proteome</keyword>
<protein>
    <submittedName>
        <fullName evidence="14">Uncharacterized protein</fullName>
    </submittedName>
</protein>
<dbReference type="Proteomes" id="UP000218811">
    <property type="component" value="Unassembled WGS sequence"/>
</dbReference>
<dbReference type="Pfam" id="PF00067">
    <property type="entry name" value="p450"/>
    <property type="match status" value="1"/>
</dbReference>
<comment type="cofactor">
    <cofactor evidence="1">
        <name>heme</name>
        <dbReference type="ChEBI" id="CHEBI:30413"/>
    </cofactor>
</comment>
<keyword evidence="6" id="KW-0812">Transmembrane</keyword>
<organism evidence="14 15">
    <name type="scientific">Wolfiporia cocos (strain MD-104)</name>
    <name type="common">Brown rot fungus</name>
    <dbReference type="NCBI Taxonomy" id="742152"/>
    <lineage>
        <taxon>Eukaryota</taxon>
        <taxon>Fungi</taxon>
        <taxon>Dikarya</taxon>
        <taxon>Basidiomycota</taxon>
        <taxon>Agaricomycotina</taxon>
        <taxon>Agaricomycetes</taxon>
        <taxon>Polyporales</taxon>
        <taxon>Phaeolaceae</taxon>
        <taxon>Wolfiporia</taxon>
    </lineage>
</organism>
<dbReference type="Gene3D" id="1.10.630.10">
    <property type="entry name" value="Cytochrome P450"/>
    <property type="match status" value="1"/>
</dbReference>
<dbReference type="GO" id="GO:0016705">
    <property type="term" value="F:oxidoreductase activity, acting on paired donors, with incorporation or reduction of molecular oxygen"/>
    <property type="evidence" value="ECO:0007669"/>
    <property type="project" value="InterPro"/>
</dbReference>
<evidence type="ECO:0000256" key="4">
    <source>
        <dbReference type="ARBA" id="ARBA00010617"/>
    </source>
</evidence>
<name>A0A2H3JQD4_WOLCO</name>
<dbReference type="InterPro" id="IPR001128">
    <property type="entry name" value="Cyt_P450"/>
</dbReference>
<evidence type="ECO:0000256" key="10">
    <source>
        <dbReference type="ARBA" id="ARBA00023004"/>
    </source>
</evidence>
<evidence type="ECO:0000256" key="7">
    <source>
        <dbReference type="ARBA" id="ARBA00022723"/>
    </source>
</evidence>
<gene>
    <name evidence="14" type="ORF">WOLCODRAFT_76894</name>
</gene>
<dbReference type="SUPFAM" id="SSF48264">
    <property type="entry name" value="Cytochrome P450"/>
    <property type="match status" value="1"/>
</dbReference>
<dbReference type="GO" id="GO:0005506">
    <property type="term" value="F:iron ion binding"/>
    <property type="evidence" value="ECO:0007669"/>
    <property type="project" value="InterPro"/>
</dbReference>
<keyword evidence="10" id="KW-0408">Iron</keyword>
<comment type="subcellular location">
    <subcellularLocation>
        <location evidence="2">Membrane</location>
    </subcellularLocation>
</comment>
<evidence type="ECO:0000256" key="11">
    <source>
        <dbReference type="ARBA" id="ARBA00023033"/>
    </source>
</evidence>
<evidence type="ECO:0000256" key="9">
    <source>
        <dbReference type="ARBA" id="ARBA00023002"/>
    </source>
</evidence>
<dbReference type="GO" id="GO:0020037">
    <property type="term" value="F:heme binding"/>
    <property type="evidence" value="ECO:0007669"/>
    <property type="project" value="InterPro"/>
</dbReference>